<evidence type="ECO:0000256" key="6">
    <source>
        <dbReference type="ARBA" id="ARBA00022989"/>
    </source>
</evidence>
<evidence type="ECO:0000256" key="4">
    <source>
        <dbReference type="ARBA" id="ARBA00022692"/>
    </source>
</evidence>
<evidence type="ECO:0000256" key="8">
    <source>
        <dbReference type="ARBA" id="ARBA00023136"/>
    </source>
</evidence>
<dbReference type="SUPFAM" id="SSF55874">
    <property type="entry name" value="ATPase domain of HSP90 chaperone/DNA topoisomerase II/histidine kinase"/>
    <property type="match status" value="1"/>
</dbReference>
<evidence type="ECO:0000256" key="7">
    <source>
        <dbReference type="ARBA" id="ARBA00023012"/>
    </source>
</evidence>
<dbReference type="InterPro" id="IPR036890">
    <property type="entry name" value="HATPase_C_sf"/>
</dbReference>
<dbReference type="Proteomes" id="UP000050277">
    <property type="component" value="Unassembled WGS sequence"/>
</dbReference>
<feature type="transmembrane region" description="Helical" evidence="9">
    <location>
        <begin position="84"/>
        <end position="109"/>
    </location>
</feature>
<accession>A0A0P6XZK3</accession>
<organism evidence="10 11">
    <name type="scientific">Herpetosiphon geysericola</name>
    <dbReference type="NCBI Taxonomy" id="70996"/>
    <lineage>
        <taxon>Bacteria</taxon>
        <taxon>Bacillati</taxon>
        <taxon>Chloroflexota</taxon>
        <taxon>Chloroflexia</taxon>
        <taxon>Herpetosiphonales</taxon>
        <taxon>Herpetosiphonaceae</taxon>
        <taxon>Herpetosiphon</taxon>
    </lineage>
</organism>
<name>A0A0P6XZK3_9CHLR</name>
<evidence type="ECO:0000313" key="11">
    <source>
        <dbReference type="Proteomes" id="UP000050277"/>
    </source>
</evidence>
<keyword evidence="8 9" id="KW-0472">Membrane</keyword>
<feature type="transmembrane region" description="Helical" evidence="9">
    <location>
        <begin position="20"/>
        <end position="40"/>
    </location>
</feature>
<keyword evidence="11" id="KW-1185">Reference proteome</keyword>
<dbReference type="PANTHER" id="PTHR24421:SF37">
    <property type="entry name" value="SENSOR HISTIDINE KINASE NARS"/>
    <property type="match status" value="1"/>
</dbReference>
<evidence type="ECO:0000256" key="3">
    <source>
        <dbReference type="ARBA" id="ARBA00022679"/>
    </source>
</evidence>
<feature type="transmembrane region" description="Helical" evidence="9">
    <location>
        <begin position="47"/>
        <end position="64"/>
    </location>
</feature>
<dbReference type="GO" id="GO:0005886">
    <property type="term" value="C:plasma membrane"/>
    <property type="evidence" value="ECO:0007669"/>
    <property type="project" value="UniProtKB-SubCell"/>
</dbReference>
<evidence type="ECO:0000256" key="1">
    <source>
        <dbReference type="ARBA" id="ARBA00004651"/>
    </source>
</evidence>
<evidence type="ECO:0000256" key="9">
    <source>
        <dbReference type="SAM" id="Phobius"/>
    </source>
</evidence>
<keyword evidence="6 9" id="KW-1133">Transmembrane helix</keyword>
<proteinExistence type="predicted"/>
<dbReference type="PANTHER" id="PTHR24421">
    <property type="entry name" value="NITRATE/NITRITE SENSOR PROTEIN NARX-RELATED"/>
    <property type="match status" value="1"/>
</dbReference>
<sequence>MPTMASFMNSFIRNIRHFLMASGNLYALRTGLLPCLLAWTAWRQTQFVGLGLAIASFGYLAQYLRSAGRWPVPRWPWLDQWLEFGLALLMPLIATSWYSPWLFDTWLILATTTSQLSRRSSTTLGIVWLGYSVALFTSNKLGQANPMLFSMLVLGVPSILLISIKPRPLETSNQPAERMLSSLQTAQRRFELIRTIIDHAQRSAMVEAVYHQAHHGVRDLGLLIDDIKPQASQPSLVERFKPIIARWQATTLIDVQLQTTNIPHHVSPALEALFVRALEETLSNVARHAKASLVEICLRGGEQQLYLIVRDNGVGLLNGPIQTGSHGLRWLRYRAQEINGCLDVYDGVDGGLVVQLAVPTNVYVA</sequence>
<comment type="caution">
    <text evidence="10">The sequence shown here is derived from an EMBL/GenBank/DDBJ whole genome shotgun (WGS) entry which is preliminary data.</text>
</comment>
<evidence type="ECO:0008006" key="12">
    <source>
        <dbReference type="Google" id="ProtNLM"/>
    </source>
</evidence>
<gene>
    <name evidence="10" type="ORF">SE18_20440</name>
</gene>
<dbReference type="AlphaFoldDB" id="A0A0P6XZK3"/>
<dbReference type="Gene3D" id="3.30.565.10">
    <property type="entry name" value="Histidine kinase-like ATPase, C-terminal domain"/>
    <property type="match status" value="1"/>
</dbReference>
<dbReference type="STRING" id="70996.SE18_20440"/>
<keyword evidence="7" id="KW-0902">Two-component regulatory system</keyword>
<keyword evidence="4 9" id="KW-0812">Transmembrane</keyword>
<dbReference type="GO" id="GO:0016301">
    <property type="term" value="F:kinase activity"/>
    <property type="evidence" value="ECO:0007669"/>
    <property type="project" value="UniProtKB-KW"/>
</dbReference>
<keyword evidence="3" id="KW-0808">Transferase</keyword>
<dbReference type="InterPro" id="IPR050482">
    <property type="entry name" value="Sensor_HK_TwoCompSys"/>
</dbReference>
<keyword evidence="5" id="KW-0418">Kinase</keyword>
<comment type="subcellular location">
    <subcellularLocation>
        <location evidence="1">Cell membrane</location>
        <topology evidence="1">Multi-pass membrane protein</topology>
    </subcellularLocation>
</comment>
<protein>
    <recommendedName>
        <fullName evidence="12">Histidine kinase/HSP90-like ATPase domain-containing protein</fullName>
    </recommendedName>
</protein>
<evidence type="ECO:0000256" key="2">
    <source>
        <dbReference type="ARBA" id="ARBA00022475"/>
    </source>
</evidence>
<reference evidence="10 11" key="1">
    <citation type="submission" date="2015-07" db="EMBL/GenBank/DDBJ databases">
        <title>Whole genome sequence of Herpetosiphon geysericola DSM 7119.</title>
        <authorList>
            <person name="Hemp J."/>
            <person name="Ward L.M."/>
            <person name="Pace L.A."/>
            <person name="Fischer W.W."/>
        </authorList>
    </citation>
    <scope>NUCLEOTIDE SEQUENCE [LARGE SCALE GENOMIC DNA]</scope>
    <source>
        <strain evidence="10 11">DSM 7119</strain>
    </source>
</reference>
<evidence type="ECO:0000256" key="5">
    <source>
        <dbReference type="ARBA" id="ARBA00022777"/>
    </source>
</evidence>
<dbReference type="GO" id="GO:0000160">
    <property type="term" value="P:phosphorelay signal transduction system"/>
    <property type="evidence" value="ECO:0007669"/>
    <property type="project" value="UniProtKB-KW"/>
</dbReference>
<feature type="transmembrane region" description="Helical" evidence="9">
    <location>
        <begin position="121"/>
        <end position="138"/>
    </location>
</feature>
<evidence type="ECO:0000313" key="10">
    <source>
        <dbReference type="EMBL" id="KPL81963.1"/>
    </source>
</evidence>
<dbReference type="EMBL" id="LGKP01000032">
    <property type="protein sequence ID" value="KPL81963.1"/>
    <property type="molecule type" value="Genomic_DNA"/>
</dbReference>
<feature type="transmembrane region" description="Helical" evidence="9">
    <location>
        <begin position="144"/>
        <end position="164"/>
    </location>
</feature>
<dbReference type="CDD" id="cd16917">
    <property type="entry name" value="HATPase_UhpB-NarQ-NarX-like"/>
    <property type="match status" value="1"/>
</dbReference>
<keyword evidence="2" id="KW-1003">Cell membrane</keyword>